<dbReference type="InterPro" id="IPR053378">
    <property type="entry name" value="Prenyl_diphosphate_synthase"/>
</dbReference>
<dbReference type="SFLD" id="SFLDS00005">
    <property type="entry name" value="Isoprenoid_Synthase_Type_I"/>
    <property type="match status" value="1"/>
</dbReference>
<keyword evidence="9" id="KW-1185">Reference proteome</keyword>
<organism evidence="8 9">
    <name type="scientific">Natronospira elongata</name>
    <dbReference type="NCBI Taxonomy" id="3110268"/>
    <lineage>
        <taxon>Bacteria</taxon>
        <taxon>Pseudomonadati</taxon>
        <taxon>Pseudomonadota</taxon>
        <taxon>Gammaproteobacteria</taxon>
        <taxon>Natronospirales</taxon>
        <taxon>Natronospiraceae</taxon>
        <taxon>Natronospira</taxon>
    </lineage>
</organism>
<reference evidence="8 9" key="1">
    <citation type="submission" date="2023-12" db="EMBL/GenBank/DDBJ databases">
        <title>Whole-genome sequencing of halo(alkali)philic microorganisms from hypersaline lakes.</title>
        <authorList>
            <person name="Sorokin D.Y."/>
            <person name="Merkel A.Y."/>
            <person name="Messina E."/>
            <person name="Yakimov M."/>
        </authorList>
    </citation>
    <scope>NUCLEOTIDE SEQUENCE [LARGE SCALE GENOMIC DNA]</scope>
    <source>
        <strain evidence="8 9">AB-CW1</strain>
    </source>
</reference>
<evidence type="ECO:0000256" key="3">
    <source>
        <dbReference type="ARBA" id="ARBA00022679"/>
    </source>
</evidence>
<dbReference type="GO" id="GO:0046872">
    <property type="term" value="F:metal ion binding"/>
    <property type="evidence" value="ECO:0007669"/>
    <property type="project" value="UniProtKB-KW"/>
</dbReference>
<evidence type="ECO:0000313" key="9">
    <source>
        <dbReference type="Proteomes" id="UP001302316"/>
    </source>
</evidence>
<dbReference type="AlphaFoldDB" id="A0AAP6JCQ2"/>
<evidence type="ECO:0000256" key="1">
    <source>
        <dbReference type="ARBA" id="ARBA00001946"/>
    </source>
</evidence>
<dbReference type="NCBIfam" id="NF045485">
    <property type="entry name" value="FPPsyn"/>
    <property type="match status" value="1"/>
</dbReference>
<protein>
    <submittedName>
        <fullName evidence="8">Farnesyl diphosphate synthase</fullName>
        <ecNumber evidence="8">2.5.1.10</ecNumber>
    </submittedName>
</protein>
<sequence length="297" mass="31838">MMATRADSAQASATLRERIESVLSASLPREGDPRLLEAMRYAVTGGGKRLRPLLVYHAGHMANAPMERLDAVAAAVEMVHAYSLIHDDLPAMDDDDLRRGQPTCHVAFDEATAILAGDALQARAFEILAGIEHPEASRVVEMIGRLARAAGPAGMAGGQAMDLALTGHSGDLAHLEHLHRLKTGALIEASLMLGALAADQRKGALEQQLDTLGQTIGLAFQIQDDVLDVISDTDTLGKAQGADAARDKPTFASLQGVEAAETRFRCLYQEAMEQLADAGPRAVGLQELIRQMRDRRH</sequence>
<dbReference type="Proteomes" id="UP001302316">
    <property type="component" value="Unassembled WGS sequence"/>
</dbReference>
<evidence type="ECO:0000313" key="8">
    <source>
        <dbReference type="EMBL" id="MEA5444511.1"/>
    </source>
</evidence>
<comment type="caution">
    <text evidence="8">The sequence shown here is derived from an EMBL/GenBank/DDBJ whole genome shotgun (WGS) entry which is preliminary data.</text>
</comment>
<keyword evidence="6" id="KW-0414">Isoprene biosynthesis</keyword>
<evidence type="ECO:0000256" key="7">
    <source>
        <dbReference type="RuleBase" id="RU004466"/>
    </source>
</evidence>
<dbReference type="PROSITE" id="PS00444">
    <property type="entry name" value="POLYPRENYL_SYNTHASE_2"/>
    <property type="match status" value="1"/>
</dbReference>
<evidence type="ECO:0000256" key="4">
    <source>
        <dbReference type="ARBA" id="ARBA00022723"/>
    </source>
</evidence>
<dbReference type="InterPro" id="IPR008949">
    <property type="entry name" value="Isoprenoid_synthase_dom_sf"/>
</dbReference>
<keyword evidence="4" id="KW-0479">Metal-binding</keyword>
<dbReference type="SFLD" id="SFLDG01017">
    <property type="entry name" value="Polyprenyl_Transferase_Like"/>
    <property type="match status" value="1"/>
</dbReference>
<dbReference type="CDD" id="cd00685">
    <property type="entry name" value="Trans_IPPS_HT"/>
    <property type="match status" value="1"/>
</dbReference>
<proteinExistence type="inferred from homology"/>
<keyword evidence="3 7" id="KW-0808">Transferase</keyword>
<dbReference type="InterPro" id="IPR033749">
    <property type="entry name" value="Polyprenyl_synt_CS"/>
</dbReference>
<dbReference type="GO" id="GO:0008654">
    <property type="term" value="P:phospholipid biosynthetic process"/>
    <property type="evidence" value="ECO:0007669"/>
    <property type="project" value="UniProtKB-ARBA"/>
</dbReference>
<keyword evidence="5" id="KW-0460">Magnesium</keyword>
<dbReference type="SUPFAM" id="SSF48576">
    <property type="entry name" value="Terpenoid synthases"/>
    <property type="match status" value="1"/>
</dbReference>
<evidence type="ECO:0000256" key="5">
    <source>
        <dbReference type="ARBA" id="ARBA00022842"/>
    </source>
</evidence>
<evidence type="ECO:0000256" key="2">
    <source>
        <dbReference type="ARBA" id="ARBA00006706"/>
    </source>
</evidence>
<dbReference type="PANTHER" id="PTHR43281">
    <property type="entry name" value="FARNESYL DIPHOSPHATE SYNTHASE"/>
    <property type="match status" value="1"/>
</dbReference>
<comment type="cofactor">
    <cofactor evidence="1">
        <name>Mg(2+)</name>
        <dbReference type="ChEBI" id="CHEBI:18420"/>
    </cofactor>
</comment>
<dbReference type="EC" id="2.5.1.10" evidence="8"/>
<gene>
    <name evidence="8" type="ORF">VCB98_01585</name>
</gene>
<comment type="similarity">
    <text evidence="2 7">Belongs to the FPP/GGPP synthase family.</text>
</comment>
<dbReference type="FunFam" id="1.10.600.10:FF:000001">
    <property type="entry name" value="Geranylgeranyl diphosphate synthase"/>
    <property type="match status" value="1"/>
</dbReference>
<dbReference type="Pfam" id="PF00348">
    <property type="entry name" value="polyprenyl_synt"/>
    <property type="match status" value="1"/>
</dbReference>
<dbReference type="PANTHER" id="PTHR43281:SF1">
    <property type="entry name" value="FARNESYL DIPHOSPHATE SYNTHASE"/>
    <property type="match status" value="1"/>
</dbReference>
<dbReference type="EMBL" id="JAYGII010000002">
    <property type="protein sequence ID" value="MEA5444511.1"/>
    <property type="molecule type" value="Genomic_DNA"/>
</dbReference>
<dbReference type="RefSeq" id="WP_346049786.1">
    <property type="nucleotide sequence ID" value="NZ_JAYGII010000002.1"/>
</dbReference>
<accession>A0AAP6JCQ2</accession>
<evidence type="ECO:0000256" key="6">
    <source>
        <dbReference type="ARBA" id="ARBA00023229"/>
    </source>
</evidence>
<dbReference type="PROSITE" id="PS00723">
    <property type="entry name" value="POLYPRENYL_SYNTHASE_1"/>
    <property type="match status" value="1"/>
</dbReference>
<dbReference type="GO" id="GO:0005737">
    <property type="term" value="C:cytoplasm"/>
    <property type="evidence" value="ECO:0007669"/>
    <property type="project" value="UniProtKB-ARBA"/>
</dbReference>
<dbReference type="InterPro" id="IPR000092">
    <property type="entry name" value="Polyprenyl_synt"/>
</dbReference>
<name>A0AAP6JCQ2_9GAMM</name>
<dbReference type="Gene3D" id="1.10.600.10">
    <property type="entry name" value="Farnesyl Diphosphate Synthase"/>
    <property type="match status" value="1"/>
</dbReference>
<dbReference type="GO" id="GO:0004337">
    <property type="term" value="F:(2E,6E)-farnesyl diphosphate synthase activity"/>
    <property type="evidence" value="ECO:0007669"/>
    <property type="project" value="UniProtKB-EC"/>
</dbReference>
<dbReference type="GO" id="GO:0016114">
    <property type="term" value="P:terpenoid biosynthetic process"/>
    <property type="evidence" value="ECO:0007669"/>
    <property type="project" value="UniProtKB-ARBA"/>
</dbReference>